<dbReference type="AlphaFoldDB" id="A0AAJ0GAS5"/>
<dbReference type="InterPro" id="IPR036390">
    <property type="entry name" value="WH_DNA-bd_sf"/>
</dbReference>
<feature type="region of interest" description="Disordered" evidence="4">
    <location>
        <begin position="867"/>
        <end position="889"/>
    </location>
</feature>
<dbReference type="GO" id="GO:0060962">
    <property type="term" value="P:regulation of ribosomal protein gene transcription by RNA polymerase II"/>
    <property type="evidence" value="ECO:0007669"/>
    <property type="project" value="InterPro"/>
</dbReference>
<feature type="compositionally biased region" description="Low complexity" evidence="4">
    <location>
        <begin position="435"/>
        <end position="444"/>
    </location>
</feature>
<keyword evidence="2 3" id="KW-0539">Nucleus</keyword>
<dbReference type="Proteomes" id="UP001271007">
    <property type="component" value="Unassembled WGS sequence"/>
</dbReference>
<feature type="compositionally biased region" description="Basic and acidic residues" evidence="4">
    <location>
        <begin position="391"/>
        <end position="413"/>
    </location>
</feature>
<feature type="region of interest" description="Disordered" evidence="4">
    <location>
        <begin position="118"/>
        <end position="206"/>
    </location>
</feature>
<feature type="compositionally biased region" description="Polar residues" evidence="4">
    <location>
        <begin position="190"/>
        <end position="202"/>
    </location>
</feature>
<gene>
    <name evidence="6" type="ORF">LTR09_004494</name>
</gene>
<dbReference type="PANTHER" id="PTHR21712:SF29">
    <property type="entry name" value="PRE-RRNA-PROCESSING PROTEIN FHL1"/>
    <property type="match status" value="1"/>
</dbReference>
<feature type="region of interest" description="Disordered" evidence="4">
    <location>
        <begin position="312"/>
        <end position="488"/>
    </location>
</feature>
<evidence type="ECO:0000313" key="7">
    <source>
        <dbReference type="Proteomes" id="UP001271007"/>
    </source>
</evidence>
<keyword evidence="1 3" id="KW-0238">DNA-binding</keyword>
<dbReference type="InterPro" id="IPR030456">
    <property type="entry name" value="TF_fork_head_CS_2"/>
</dbReference>
<evidence type="ECO:0000256" key="3">
    <source>
        <dbReference type="PROSITE-ProRule" id="PRU00089"/>
    </source>
</evidence>
<dbReference type="InterPro" id="IPR001766">
    <property type="entry name" value="Fork_head_dom"/>
</dbReference>
<dbReference type="InterPro" id="IPR036388">
    <property type="entry name" value="WH-like_DNA-bd_sf"/>
</dbReference>
<comment type="caution">
    <text evidence="6">The sequence shown here is derived from an EMBL/GenBank/DDBJ whole genome shotgun (WGS) entry which is preliminary data.</text>
</comment>
<dbReference type="Gene3D" id="1.10.10.10">
    <property type="entry name" value="Winged helix-like DNA-binding domain superfamily/Winged helix DNA-binding domain"/>
    <property type="match status" value="1"/>
</dbReference>
<feature type="compositionally biased region" description="Polar residues" evidence="4">
    <location>
        <begin position="133"/>
        <end position="162"/>
    </location>
</feature>
<dbReference type="CDD" id="cd00059">
    <property type="entry name" value="FH_FOX"/>
    <property type="match status" value="1"/>
</dbReference>
<dbReference type="PROSITE" id="PS50039">
    <property type="entry name" value="FORK_HEAD_3"/>
    <property type="match status" value="1"/>
</dbReference>
<dbReference type="PRINTS" id="PR00053">
    <property type="entry name" value="FORKHEAD"/>
</dbReference>
<evidence type="ECO:0000256" key="2">
    <source>
        <dbReference type="ARBA" id="ARBA00023242"/>
    </source>
</evidence>
<dbReference type="Pfam" id="PF00250">
    <property type="entry name" value="Forkhead"/>
    <property type="match status" value="1"/>
</dbReference>
<evidence type="ECO:0000256" key="1">
    <source>
        <dbReference type="ARBA" id="ARBA00023125"/>
    </source>
</evidence>
<feature type="region of interest" description="Disordered" evidence="4">
    <location>
        <begin position="555"/>
        <end position="604"/>
    </location>
</feature>
<feature type="compositionally biased region" description="Polar residues" evidence="4">
    <location>
        <begin position="752"/>
        <end position="765"/>
    </location>
</feature>
<feature type="region of interest" description="Disordered" evidence="4">
    <location>
        <begin position="691"/>
        <end position="783"/>
    </location>
</feature>
<feature type="DNA-binding region" description="Fork-head" evidence="3">
    <location>
        <begin position="609"/>
        <end position="697"/>
    </location>
</feature>
<proteinExistence type="predicted"/>
<name>A0AAJ0GAS5_9PEZI</name>
<evidence type="ECO:0000256" key="4">
    <source>
        <dbReference type="SAM" id="MobiDB-lite"/>
    </source>
</evidence>
<dbReference type="PANTHER" id="PTHR21712">
    <property type="entry name" value="PRE-RRNA-PROCESSING PROTEIN FHL1"/>
    <property type="match status" value="1"/>
</dbReference>
<dbReference type="SUPFAM" id="SSF46785">
    <property type="entry name" value="Winged helix' DNA-binding domain"/>
    <property type="match status" value="1"/>
</dbReference>
<sequence>MGEPLFTYPGDSSLPLYADNMDQPDTGDVHEAAGILYNGTMNHDSIYSSHRPLQPAAELSTDLTFVDLMSEPVHIQESFPAYAKLVLGDGDYYVTTHDVTIGRNMEAYKEYLRADKAQQDAQAALHDYRQEPSMPSQPGDQDQPGASSSSLEGRPAPQSTASEHGGVVYYQTDPDGDSIRYSRKRKRKLQQISKSSSTTSVAPASLHHTEAYDEITENVAYDENGEPLTRTHAFVPVHTPNKEDIRFISKEHLLLSFDFQQQCWQMEVLGFQAVVNMERVPRGMTVPLEHNDEVTVSSLKFVFKLPDNFRRSPGMSRGTFESDEELENELEDRERAPSTSPARRLSNAIDFSDDDELEMQEQQPPKPSLKLKLKAAEPSKDNGKVKKAKDKGKGKGKEKASERAKKTVKKEVSLEPSPEATKKLDKGKKPKAAAKEAPIADASKPTPDEPLQIEPGSALASIPVEELPEKRKGPGRPPKNGLVSKRDQALVAKKQKEFEKRNEPVPEYKQLIALVRAETKFKESQQKLTNGGTPSNADNAVMLTIERDPSLLPKLFSGPSTSKPIDLTGATASASAEPTRRSSPKPKRTAKSPSPVKPREHFTEEQLKKPGKTYMYILDDLLSEHPDGQADLQEIYDLIMKRYPFFKYNAGTHGWQSSVRHNLLQHDRFMEVGKSGKGKFWAINPEVPLEKEKKRRMTPPPGRVSMPNGQFMPPGQAPYGNPYAPQNGQFSAGQPGGPGYYSPYGQPGNFPGQPQTYPRPSQQRHANAQAHHNPAPPPPAAPVQWAPLITEIMNWRAVHLQPYTTNNITDPAKVAVFNGVMGSLSDMVHGEEEVEATPPEEYTEEQREVWTGLHVVFKKHKDLKKIEEAQQKQQQQPQPQQQPQIQVNQGSVQQAVGQAVESGNVVGSGVPAPAVMASPAQVQAPVALSERAAPQAVVPTPENALGPGFFVPAHSVASPAPVQPPMPTAKRAAPEDDNETAENKRSRTE</sequence>
<comment type="subcellular location">
    <subcellularLocation>
        <location evidence="3">Nucleus</location>
    </subcellularLocation>
</comment>
<accession>A0AAJ0GAS5</accession>
<feature type="compositionally biased region" description="Basic and acidic residues" evidence="4">
    <location>
        <begin position="374"/>
        <end position="384"/>
    </location>
</feature>
<dbReference type="GO" id="GO:0043565">
    <property type="term" value="F:sequence-specific DNA binding"/>
    <property type="evidence" value="ECO:0007669"/>
    <property type="project" value="InterPro"/>
</dbReference>
<keyword evidence="7" id="KW-1185">Reference proteome</keyword>
<dbReference type="InterPro" id="IPR045178">
    <property type="entry name" value="Fhl1/FHA1"/>
</dbReference>
<feature type="domain" description="Fork-head" evidence="5">
    <location>
        <begin position="609"/>
        <end position="697"/>
    </location>
</feature>
<dbReference type="SMART" id="SM00339">
    <property type="entry name" value="FH"/>
    <property type="match status" value="1"/>
</dbReference>
<dbReference type="PROSITE" id="PS00658">
    <property type="entry name" value="FORK_HEAD_2"/>
    <property type="match status" value="1"/>
</dbReference>
<reference evidence="6" key="1">
    <citation type="submission" date="2023-04" db="EMBL/GenBank/DDBJ databases">
        <title>Black Yeasts Isolated from many extreme environments.</title>
        <authorList>
            <person name="Coleine C."/>
            <person name="Stajich J.E."/>
            <person name="Selbmann L."/>
        </authorList>
    </citation>
    <scope>NUCLEOTIDE SEQUENCE</scope>
    <source>
        <strain evidence="6">CCFEE 5312</strain>
    </source>
</reference>
<feature type="region of interest" description="Disordered" evidence="4">
    <location>
        <begin position="955"/>
        <end position="989"/>
    </location>
</feature>
<evidence type="ECO:0000259" key="5">
    <source>
        <dbReference type="PROSITE" id="PS50039"/>
    </source>
</evidence>
<feature type="compositionally biased region" description="Acidic residues" evidence="4">
    <location>
        <begin position="321"/>
        <end position="331"/>
    </location>
</feature>
<protein>
    <recommendedName>
        <fullName evidence="5">Fork-head domain-containing protein</fullName>
    </recommendedName>
</protein>
<dbReference type="EMBL" id="JAWDJX010000011">
    <property type="protein sequence ID" value="KAK3054765.1"/>
    <property type="molecule type" value="Genomic_DNA"/>
</dbReference>
<feature type="compositionally biased region" description="Low complexity" evidence="4">
    <location>
        <begin position="871"/>
        <end position="889"/>
    </location>
</feature>
<evidence type="ECO:0000313" key="6">
    <source>
        <dbReference type="EMBL" id="KAK3054765.1"/>
    </source>
</evidence>
<dbReference type="GO" id="GO:0003700">
    <property type="term" value="F:DNA-binding transcription factor activity"/>
    <property type="evidence" value="ECO:0007669"/>
    <property type="project" value="InterPro"/>
</dbReference>
<organism evidence="6 7">
    <name type="scientific">Extremus antarcticus</name>
    <dbReference type="NCBI Taxonomy" id="702011"/>
    <lineage>
        <taxon>Eukaryota</taxon>
        <taxon>Fungi</taxon>
        <taxon>Dikarya</taxon>
        <taxon>Ascomycota</taxon>
        <taxon>Pezizomycotina</taxon>
        <taxon>Dothideomycetes</taxon>
        <taxon>Dothideomycetidae</taxon>
        <taxon>Mycosphaerellales</taxon>
        <taxon>Extremaceae</taxon>
        <taxon>Extremus</taxon>
    </lineage>
</organism>
<dbReference type="GO" id="GO:0005634">
    <property type="term" value="C:nucleus"/>
    <property type="evidence" value="ECO:0007669"/>
    <property type="project" value="UniProtKB-SubCell"/>
</dbReference>